<dbReference type="AlphaFoldDB" id="A0A8B6E0A6"/>
<evidence type="ECO:0000313" key="2">
    <source>
        <dbReference type="Proteomes" id="UP000596742"/>
    </source>
</evidence>
<keyword evidence="2" id="KW-1185">Reference proteome</keyword>
<dbReference type="Gene3D" id="2.60.40.1900">
    <property type="entry name" value="Beta-microseminoprotein (PSP94) domain"/>
    <property type="match status" value="1"/>
</dbReference>
<protein>
    <recommendedName>
        <fullName evidence="3">VWFC domain-containing protein</fullName>
    </recommendedName>
</protein>
<comment type="caution">
    <text evidence="1">The sequence shown here is derived from an EMBL/GenBank/DDBJ whole genome shotgun (WGS) entry which is preliminary data.</text>
</comment>
<sequence>MLSLVSQADGSCFASQAGPGINDCTAPNGAHVGNGKNYESYDECISCDCDNGYLNCCQMGMTLSGLHPDCKAVADGPCFEKAVLKNNENKPCPYRYGGTGR</sequence>
<dbReference type="Proteomes" id="UP000596742">
    <property type="component" value="Unassembled WGS sequence"/>
</dbReference>
<dbReference type="EMBL" id="UYJE01004263">
    <property type="protein sequence ID" value="VDI26637.1"/>
    <property type="molecule type" value="Genomic_DNA"/>
</dbReference>
<accession>A0A8B6E0A6</accession>
<organism evidence="1 2">
    <name type="scientific">Mytilus galloprovincialis</name>
    <name type="common">Mediterranean mussel</name>
    <dbReference type="NCBI Taxonomy" id="29158"/>
    <lineage>
        <taxon>Eukaryota</taxon>
        <taxon>Metazoa</taxon>
        <taxon>Spiralia</taxon>
        <taxon>Lophotrochozoa</taxon>
        <taxon>Mollusca</taxon>
        <taxon>Bivalvia</taxon>
        <taxon>Autobranchia</taxon>
        <taxon>Pteriomorphia</taxon>
        <taxon>Mytilida</taxon>
        <taxon>Mytiloidea</taxon>
        <taxon>Mytilidae</taxon>
        <taxon>Mytilinae</taxon>
        <taxon>Mytilus</taxon>
    </lineage>
</organism>
<proteinExistence type="predicted"/>
<evidence type="ECO:0000313" key="1">
    <source>
        <dbReference type="EMBL" id="VDI26637.1"/>
    </source>
</evidence>
<gene>
    <name evidence="1" type="ORF">MGAL_10B085594</name>
</gene>
<name>A0A8B6E0A6_MYTGA</name>
<reference evidence="1" key="1">
    <citation type="submission" date="2018-11" db="EMBL/GenBank/DDBJ databases">
        <authorList>
            <person name="Alioto T."/>
            <person name="Alioto T."/>
        </authorList>
    </citation>
    <scope>NUCLEOTIDE SEQUENCE</scope>
</reference>
<dbReference type="OrthoDB" id="9969981at2759"/>
<evidence type="ECO:0008006" key="3">
    <source>
        <dbReference type="Google" id="ProtNLM"/>
    </source>
</evidence>